<dbReference type="HOGENOM" id="CLU_192691_0_0_7"/>
<proteinExistence type="predicted"/>
<dbReference type="STRING" id="572480.Arnit_0248"/>
<organism evidence="1 2">
    <name type="scientific">Arcobacter nitrofigilis (strain ATCC 33309 / DSM 7299 / CCUG 15893 / LMG 7604 / NCTC 12251 / CI)</name>
    <name type="common">Campylobacter nitrofigilis</name>
    <dbReference type="NCBI Taxonomy" id="572480"/>
    <lineage>
        <taxon>Bacteria</taxon>
        <taxon>Pseudomonadati</taxon>
        <taxon>Campylobacterota</taxon>
        <taxon>Epsilonproteobacteria</taxon>
        <taxon>Campylobacterales</taxon>
        <taxon>Arcobacteraceae</taxon>
        <taxon>Arcobacter</taxon>
    </lineage>
</organism>
<reference evidence="1 2" key="1">
    <citation type="journal article" date="2010" name="Stand. Genomic Sci.">
        <title>Complete genome sequence of Arcobacter nitrofigilis type strain (CI).</title>
        <authorList>
            <person name="Pati A."/>
            <person name="Gronow S."/>
            <person name="Lapidus A."/>
            <person name="Copeland A."/>
            <person name="Glavina Del Rio T."/>
            <person name="Nolan M."/>
            <person name="Lucas S."/>
            <person name="Tice H."/>
            <person name="Cheng J.F."/>
            <person name="Han C."/>
            <person name="Chertkov O."/>
            <person name="Bruce D."/>
            <person name="Tapia R."/>
            <person name="Goodwin L."/>
            <person name="Pitluck S."/>
            <person name="Liolios K."/>
            <person name="Ivanova N."/>
            <person name="Mavromatis K."/>
            <person name="Chen A."/>
            <person name="Palaniappan K."/>
            <person name="Land M."/>
            <person name="Hauser L."/>
            <person name="Chang Y.J."/>
            <person name="Jeffries C.D."/>
            <person name="Detter J.C."/>
            <person name="Rohde M."/>
            <person name="Goker M."/>
            <person name="Bristow J."/>
            <person name="Eisen J.A."/>
            <person name="Markowitz V."/>
            <person name="Hugenholtz P."/>
            <person name="Klenk H.P."/>
            <person name="Kyrpides N.C."/>
        </authorList>
    </citation>
    <scope>NUCLEOTIDE SEQUENCE [LARGE SCALE GENOMIC DNA]</scope>
    <source>
        <strain evidence="2">ATCC 33309 / DSM 7299 / CCUG 15893 / LMG 7604 / NCTC 12251 / CI</strain>
    </source>
</reference>
<evidence type="ECO:0000313" key="2">
    <source>
        <dbReference type="Proteomes" id="UP000000939"/>
    </source>
</evidence>
<dbReference type="RefSeq" id="WP_013134059.1">
    <property type="nucleotide sequence ID" value="NC_014166.1"/>
</dbReference>
<accession>D5V4V2</accession>
<dbReference type="KEGG" id="ant:Arnit_0248"/>
<keyword evidence="2" id="KW-1185">Reference proteome</keyword>
<sequence>MNVKVLKPCHCIRRFKFDEVFEYYNKEDALKKAEEIIEVMKTKSCQSHEFSIIENDDGFEISSKVNYKSW</sequence>
<dbReference type="Proteomes" id="UP000000939">
    <property type="component" value="Chromosome"/>
</dbReference>
<dbReference type="AlphaFoldDB" id="D5V4V2"/>
<gene>
    <name evidence="1" type="ordered locus">Arnit_0248</name>
</gene>
<evidence type="ECO:0000313" key="1">
    <source>
        <dbReference type="EMBL" id="ADG91914.1"/>
    </source>
</evidence>
<name>D5V4V2_ARCNC</name>
<protein>
    <submittedName>
        <fullName evidence="1">Uncharacterized protein</fullName>
    </submittedName>
</protein>
<dbReference type="EMBL" id="CP001999">
    <property type="protein sequence ID" value="ADG91914.1"/>
    <property type="molecule type" value="Genomic_DNA"/>
</dbReference>
<dbReference type="OrthoDB" id="5365764at2"/>